<dbReference type="Proteomes" id="UP000297429">
    <property type="component" value="Unassembled WGS sequence"/>
</dbReference>
<sequence>METKTLTPPSIPVVFENKTGMPDSKIWVQFLNGIFGAGQYGANGTVKLSGDTAYSFEQLKSKMPAFPALKTIPNVSLNDFTNGRIYFNYGDKGLQGLGNGYQPSPNNVNDPNYKKQYAFVEPNFFGNQNNNMDLSAIDFFSIPIEASTWKHGKMVKKLNCKSGAAIGDTIEYLITLSHSKAAVYAHNSFVRVIGPGLAEGYHNWDAYLKYLSSLAKPTKIKGLFSGLPGGTGPTAQQTYNLSATFNANTKLVILTGTCAVEGAVTISIKFDALNALTGIYGANPPYTVTAGSKQPYTTAGIVNDVFGWIVGDLLAGLNMGFPGSTTINPINNIALGQCTSSEWFQAAIQHPSLLFAGAQPENSDYYNDWAASLLPVTNAYGFPFSDRVGGLLLYFPPKGSAGAVDYLKITLLDVEFPA</sequence>
<dbReference type="EMBL" id="SOPX01000002">
    <property type="protein sequence ID" value="TFB30926.1"/>
    <property type="molecule type" value="Genomic_DNA"/>
</dbReference>
<name>A0A497Y7X9_9SPHI</name>
<dbReference type="InterPro" id="IPR037176">
    <property type="entry name" value="Osmotin/thaumatin-like_sf"/>
</dbReference>
<dbReference type="RefSeq" id="WP_121282179.1">
    <property type="nucleotide sequence ID" value="NZ_RCCK01000010.1"/>
</dbReference>
<accession>A0A497Y7X9</accession>
<evidence type="ECO:0000313" key="2">
    <source>
        <dbReference type="EMBL" id="RLJ79593.1"/>
    </source>
</evidence>
<organism evidence="2 4">
    <name type="scientific">Pedobacter alluvionis</name>
    <dbReference type="NCBI Taxonomy" id="475253"/>
    <lineage>
        <taxon>Bacteria</taxon>
        <taxon>Pseudomonadati</taxon>
        <taxon>Bacteroidota</taxon>
        <taxon>Sphingobacteriia</taxon>
        <taxon>Sphingobacteriales</taxon>
        <taxon>Sphingobacteriaceae</taxon>
        <taxon>Pedobacter</taxon>
    </lineage>
</organism>
<dbReference type="Pfam" id="PF16483">
    <property type="entry name" value="Glyco_hydro_64"/>
    <property type="match status" value="1"/>
</dbReference>
<dbReference type="Proteomes" id="UP000273898">
    <property type="component" value="Unassembled WGS sequence"/>
</dbReference>
<evidence type="ECO:0000313" key="5">
    <source>
        <dbReference type="Proteomes" id="UP000297429"/>
    </source>
</evidence>
<proteinExistence type="predicted"/>
<evidence type="ECO:0000313" key="3">
    <source>
        <dbReference type="EMBL" id="TFB30926.1"/>
    </source>
</evidence>
<keyword evidence="5" id="KW-1185">Reference proteome</keyword>
<dbReference type="OrthoDB" id="8578402at2"/>
<feature type="domain" description="GH64" evidence="1">
    <location>
        <begin position="72"/>
        <end position="196"/>
    </location>
</feature>
<dbReference type="EMBL" id="RCCK01000010">
    <property type="protein sequence ID" value="RLJ79593.1"/>
    <property type="molecule type" value="Genomic_DNA"/>
</dbReference>
<gene>
    <name evidence="2" type="ORF">BCL90_0298</name>
    <name evidence="3" type="ORF">E3V97_09865</name>
</gene>
<protein>
    <submittedName>
        <fullName evidence="2">Beta-1,3-glucanase</fullName>
    </submittedName>
</protein>
<reference evidence="3 5" key="2">
    <citation type="submission" date="2019-03" db="EMBL/GenBank/DDBJ databases">
        <authorList>
            <person name="He R.-H."/>
        </authorList>
    </citation>
    <scope>NUCLEOTIDE SEQUENCE [LARGE SCALE GENOMIC DNA]</scope>
    <source>
        <strain evidence="3 5">DSM 19624</strain>
    </source>
</reference>
<reference evidence="2 4" key="1">
    <citation type="submission" date="2018-10" db="EMBL/GenBank/DDBJ databases">
        <title>Genomic Encyclopedia of Archaeal and Bacterial Type Strains, Phase II (KMG-II): from individual species to whole genera.</title>
        <authorList>
            <person name="Goeker M."/>
        </authorList>
    </citation>
    <scope>NUCLEOTIDE SEQUENCE [LARGE SCALE GENOMIC DNA]</scope>
    <source>
        <strain evidence="2 4">DSM 19624</strain>
    </source>
</reference>
<dbReference type="AlphaFoldDB" id="A0A497Y7X9"/>
<dbReference type="Gene3D" id="2.60.110.10">
    <property type="entry name" value="Thaumatin"/>
    <property type="match status" value="1"/>
</dbReference>
<dbReference type="InterPro" id="IPR032477">
    <property type="entry name" value="Glyco_hydro_64"/>
</dbReference>
<evidence type="ECO:0000259" key="1">
    <source>
        <dbReference type="Pfam" id="PF16483"/>
    </source>
</evidence>
<evidence type="ECO:0000313" key="4">
    <source>
        <dbReference type="Proteomes" id="UP000273898"/>
    </source>
</evidence>
<comment type="caution">
    <text evidence="2">The sequence shown here is derived from an EMBL/GenBank/DDBJ whole genome shotgun (WGS) entry which is preliminary data.</text>
</comment>